<reference evidence="9" key="1">
    <citation type="journal article" date="2023" name="Mol. Phylogenet. Evol.">
        <title>Genome-scale phylogeny and comparative genomics of the fungal order Sordariales.</title>
        <authorList>
            <person name="Hensen N."/>
            <person name="Bonometti L."/>
            <person name="Westerberg I."/>
            <person name="Brannstrom I.O."/>
            <person name="Guillou S."/>
            <person name="Cros-Aarteil S."/>
            <person name="Calhoun S."/>
            <person name="Haridas S."/>
            <person name="Kuo A."/>
            <person name="Mondo S."/>
            <person name="Pangilinan J."/>
            <person name="Riley R."/>
            <person name="LaButti K."/>
            <person name="Andreopoulos B."/>
            <person name="Lipzen A."/>
            <person name="Chen C."/>
            <person name="Yan M."/>
            <person name="Daum C."/>
            <person name="Ng V."/>
            <person name="Clum A."/>
            <person name="Steindorff A."/>
            <person name="Ohm R.A."/>
            <person name="Martin F."/>
            <person name="Silar P."/>
            <person name="Natvig D.O."/>
            <person name="Lalanne C."/>
            <person name="Gautier V."/>
            <person name="Ament-Velasquez S.L."/>
            <person name="Kruys A."/>
            <person name="Hutchinson M.I."/>
            <person name="Powell A.J."/>
            <person name="Barry K."/>
            <person name="Miller A.N."/>
            <person name="Grigoriev I.V."/>
            <person name="Debuchy R."/>
            <person name="Gladieux P."/>
            <person name="Hiltunen Thoren M."/>
            <person name="Johannesson H."/>
        </authorList>
    </citation>
    <scope>NUCLEOTIDE SEQUENCE</scope>
    <source>
        <strain evidence="9">CBS 118394</strain>
    </source>
</reference>
<evidence type="ECO:0000313" key="9">
    <source>
        <dbReference type="EMBL" id="KAK3326564.1"/>
    </source>
</evidence>
<dbReference type="PANTHER" id="PTHR48030:SF3">
    <property type="entry name" value="SPLICING FACTOR 3B SUBUNIT 4"/>
    <property type="match status" value="1"/>
</dbReference>
<keyword evidence="5" id="KW-0539">Nucleus</keyword>
<dbReference type="PROSITE" id="PS50102">
    <property type="entry name" value="RRM"/>
    <property type="match status" value="2"/>
</dbReference>
<dbReference type="GO" id="GO:0003723">
    <property type="term" value="F:RNA binding"/>
    <property type="evidence" value="ECO:0007669"/>
    <property type="project" value="UniProtKB-UniRule"/>
</dbReference>
<evidence type="ECO:0000256" key="1">
    <source>
        <dbReference type="ARBA" id="ARBA00004123"/>
    </source>
</evidence>
<dbReference type="InterPro" id="IPR012677">
    <property type="entry name" value="Nucleotide-bd_a/b_plait_sf"/>
</dbReference>
<dbReference type="SMART" id="SM00360">
    <property type="entry name" value="RRM"/>
    <property type="match status" value="2"/>
</dbReference>
<proteinExistence type="inferred from homology"/>
<dbReference type="GO" id="GO:0071011">
    <property type="term" value="C:precatalytic spliceosome"/>
    <property type="evidence" value="ECO:0007669"/>
    <property type="project" value="TreeGrafter"/>
</dbReference>
<dbReference type="GO" id="GO:0005730">
    <property type="term" value="C:nucleolus"/>
    <property type="evidence" value="ECO:0007669"/>
    <property type="project" value="TreeGrafter"/>
</dbReference>
<dbReference type="InterPro" id="IPR035979">
    <property type="entry name" value="RBD_domain_sf"/>
</dbReference>
<dbReference type="AlphaFoldDB" id="A0AAE0IK73"/>
<dbReference type="SUPFAM" id="SSF54928">
    <property type="entry name" value="RNA-binding domain, RBD"/>
    <property type="match status" value="1"/>
</dbReference>
<dbReference type="EMBL" id="JAUEDM010000002">
    <property type="protein sequence ID" value="KAK3326564.1"/>
    <property type="molecule type" value="Genomic_DNA"/>
</dbReference>
<dbReference type="InterPro" id="IPR000504">
    <property type="entry name" value="RRM_dom"/>
</dbReference>
<feature type="region of interest" description="Disordered" evidence="7">
    <location>
        <begin position="300"/>
        <end position="411"/>
    </location>
</feature>
<dbReference type="Gene3D" id="3.30.70.330">
    <property type="match status" value="2"/>
</dbReference>
<evidence type="ECO:0000313" key="10">
    <source>
        <dbReference type="Proteomes" id="UP001283341"/>
    </source>
</evidence>
<keyword evidence="4 6" id="KW-0694">RNA-binding</keyword>
<dbReference type="GO" id="GO:0048026">
    <property type="term" value="P:positive regulation of mRNA splicing, via spliceosome"/>
    <property type="evidence" value="ECO:0007669"/>
    <property type="project" value="TreeGrafter"/>
</dbReference>
<evidence type="ECO:0000256" key="5">
    <source>
        <dbReference type="ARBA" id="ARBA00023242"/>
    </source>
</evidence>
<accession>A0AAE0IK73</accession>
<dbReference type="InterPro" id="IPR034159">
    <property type="entry name" value="SF3B4_RRM2"/>
</dbReference>
<protein>
    <recommendedName>
        <fullName evidence="8">RRM domain-containing protein</fullName>
    </recommendedName>
</protein>
<dbReference type="InterPro" id="IPR052084">
    <property type="entry name" value="SF3B4_spliceosome_assoc"/>
</dbReference>
<sequence>MSKHWEQNKDATVYVGNIDERFSQELLSELMTQVGPVRQVHMPQDRVSQTHQGYGFVEFDTPASAEYAAKVLNGIRVWGKPIRVNKASADKQKSVDIGAELFINNLDPQVDEKILYDTFSQFGGILRQPNIIRDENNMSKGYGFVSFDSFEASDAARATMNGQYLLSKSITVEYAYKKDGKGERHGDEAERKLAAEGKKHNIIPEQQQLPPAFHMSGPTATPSTPAVVPVIEPTSAIVPPGAVPPVLPLGMPGVPTPNYPVVPPGIPQGPPAMNRGAPPPPFGAMPQGGGRMLGMPAAGLPIGHGLPPPPPAGLPARPPASHAGFGASVSDFHPGGSSFRGGPPGGPPGPAGGPPVSAAPPAMYPGVPVPGGFPGGPPPGAPMPPGFMPPPTGAPQGFLPPQGPPNGYGRR</sequence>
<keyword evidence="10" id="KW-1185">Reference proteome</keyword>
<dbReference type="Pfam" id="PF00076">
    <property type="entry name" value="RRM_1"/>
    <property type="match status" value="2"/>
</dbReference>
<dbReference type="CDD" id="cd12335">
    <property type="entry name" value="RRM2_SF3B4"/>
    <property type="match status" value="1"/>
</dbReference>
<evidence type="ECO:0000256" key="3">
    <source>
        <dbReference type="ARBA" id="ARBA00022737"/>
    </source>
</evidence>
<evidence type="ECO:0000256" key="2">
    <source>
        <dbReference type="ARBA" id="ARBA00008363"/>
    </source>
</evidence>
<evidence type="ECO:0000256" key="7">
    <source>
        <dbReference type="SAM" id="MobiDB-lite"/>
    </source>
</evidence>
<name>A0AAE0IK73_9PEZI</name>
<dbReference type="FunFam" id="3.30.70.330:FF:000288">
    <property type="entry name" value="Splicing factor 3b subunit 4"/>
    <property type="match status" value="1"/>
</dbReference>
<dbReference type="InterPro" id="IPR034158">
    <property type="entry name" value="SF3B4_RRM1"/>
</dbReference>
<feature type="compositionally biased region" description="Pro residues" evidence="7">
    <location>
        <begin position="344"/>
        <end position="353"/>
    </location>
</feature>
<feature type="compositionally biased region" description="Pro residues" evidence="7">
    <location>
        <begin position="375"/>
        <end position="393"/>
    </location>
</feature>
<dbReference type="CDD" id="cd12334">
    <property type="entry name" value="RRM1_SF3B4"/>
    <property type="match status" value="1"/>
</dbReference>
<feature type="compositionally biased region" description="Pro residues" evidence="7">
    <location>
        <begin position="306"/>
        <end position="318"/>
    </location>
</feature>
<gene>
    <name evidence="9" type="ORF">B0H66DRAFT_600675</name>
</gene>
<dbReference type="FunFam" id="3.30.70.330:FF:000505">
    <property type="entry name" value="Splicing factor 3B subunit 4"/>
    <property type="match status" value="1"/>
</dbReference>
<dbReference type="Proteomes" id="UP001283341">
    <property type="component" value="Unassembled WGS sequence"/>
</dbReference>
<dbReference type="PANTHER" id="PTHR48030">
    <property type="entry name" value="SPLICING FACTOR 3B SUBUNIT 4"/>
    <property type="match status" value="1"/>
</dbReference>
<comment type="caution">
    <text evidence="9">The sequence shown here is derived from an EMBL/GenBank/DDBJ whole genome shotgun (WGS) entry which is preliminary data.</text>
</comment>
<feature type="domain" description="RRM" evidence="8">
    <location>
        <begin position="99"/>
        <end position="177"/>
    </location>
</feature>
<evidence type="ECO:0000256" key="6">
    <source>
        <dbReference type="PROSITE-ProRule" id="PRU00176"/>
    </source>
</evidence>
<reference evidence="9" key="2">
    <citation type="submission" date="2023-06" db="EMBL/GenBank/DDBJ databases">
        <authorList>
            <consortium name="Lawrence Berkeley National Laboratory"/>
            <person name="Haridas S."/>
            <person name="Hensen N."/>
            <person name="Bonometti L."/>
            <person name="Westerberg I."/>
            <person name="Brannstrom I.O."/>
            <person name="Guillou S."/>
            <person name="Cros-Aarteil S."/>
            <person name="Calhoun S."/>
            <person name="Kuo A."/>
            <person name="Mondo S."/>
            <person name="Pangilinan J."/>
            <person name="Riley R."/>
            <person name="Labutti K."/>
            <person name="Andreopoulos B."/>
            <person name="Lipzen A."/>
            <person name="Chen C."/>
            <person name="Yanf M."/>
            <person name="Daum C."/>
            <person name="Ng V."/>
            <person name="Clum A."/>
            <person name="Steindorff A."/>
            <person name="Ohm R."/>
            <person name="Martin F."/>
            <person name="Silar P."/>
            <person name="Natvig D."/>
            <person name="Lalanne C."/>
            <person name="Gautier V."/>
            <person name="Ament-Velasquez S.L."/>
            <person name="Kruys A."/>
            <person name="Hutchinson M.I."/>
            <person name="Powell A.J."/>
            <person name="Barry K."/>
            <person name="Miller A.N."/>
            <person name="Grigoriev I.V."/>
            <person name="Debuchy R."/>
            <person name="Gladieux P."/>
            <person name="Thoren M.H."/>
            <person name="Johannesson H."/>
        </authorList>
    </citation>
    <scope>NUCLEOTIDE SEQUENCE</scope>
    <source>
        <strain evidence="9">CBS 118394</strain>
    </source>
</reference>
<keyword evidence="3" id="KW-0677">Repeat</keyword>
<comment type="subcellular location">
    <subcellularLocation>
        <location evidence="1">Nucleus</location>
    </subcellularLocation>
</comment>
<organism evidence="9 10">
    <name type="scientific">Apodospora peruviana</name>
    <dbReference type="NCBI Taxonomy" id="516989"/>
    <lineage>
        <taxon>Eukaryota</taxon>
        <taxon>Fungi</taxon>
        <taxon>Dikarya</taxon>
        <taxon>Ascomycota</taxon>
        <taxon>Pezizomycotina</taxon>
        <taxon>Sordariomycetes</taxon>
        <taxon>Sordariomycetidae</taxon>
        <taxon>Sordariales</taxon>
        <taxon>Lasiosphaeriaceae</taxon>
        <taxon>Apodospora</taxon>
    </lineage>
</organism>
<evidence type="ECO:0000256" key="4">
    <source>
        <dbReference type="ARBA" id="ARBA00022884"/>
    </source>
</evidence>
<evidence type="ECO:0000259" key="8">
    <source>
        <dbReference type="PROSITE" id="PS50102"/>
    </source>
</evidence>
<dbReference type="GO" id="GO:0005686">
    <property type="term" value="C:U2 snRNP"/>
    <property type="evidence" value="ECO:0007669"/>
    <property type="project" value="TreeGrafter"/>
</dbReference>
<feature type="domain" description="RRM" evidence="8">
    <location>
        <begin position="11"/>
        <end position="89"/>
    </location>
</feature>
<comment type="similarity">
    <text evidence="2">Belongs to the SF3B4 family.</text>
</comment>